<feature type="non-terminal residue" evidence="1">
    <location>
        <position position="1"/>
    </location>
</feature>
<evidence type="ECO:0000313" key="2">
    <source>
        <dbReference type="Proteomes" id="UP000789375"/>
    </source>
</evidence>
<evidence type="ECO:0000313" key="1">
    <source>
        <dbReference type="EMBL" id="CAG8747627.1"/>
    </source>
</evidence>
<dbReference type="AlphaFoldDB" id="A0A9N9NPX1"/>
<reference evidence="1" key="1">
    <citation type="submission" date="2021-06" db="EMBL/GenBank/DDBJ databases">
        <authorList>
            <person name="Kallberg Y."/>
            <person name="Tangrot J."/>
            <person name="Rosling A."/>
        </authorList>
    </citation>
    <scope>NUCLEOTIDE SEQUENCE</scope>
    <source>
        <strain evidence="1">87-6 pot B 2015</strain>
    </source>
</reference>
<organism evidence="1 2">
    <name type="scientific">Funneliformis mosseae</name>
    <name type="common">Endomycorrhizal fungus</name>
    <name type="synonym">Glomus mosseae</name>
    <dbReference type="NCBI Taxonomy" id="27381"/>
    <lineage>
        <taxon>Eukaryota</taxon>
        <taxon>Fungi</taxon>
        <taxon>Fungi incertae sedis</taxon>
        <taxon>Mucoromycota</taxon>
        <taxon>Glomeromycotina</taxon>
        <taxon>Glomeromycetes</taxon>
        <taxon>Glomerales</taxon>
        <taxon>Glomeraceae</taxon>
        <taxon>Funneliformis</taxon>
    </lineage>
</organism>
<accession>A0A9N9NPX1</accession>
<proteinExistence type="predicted"/>
<name>A0A9N9NPX1_FUNMO</name>
<gene>
    <name evidence="1" type="ORF">FMOSSE_LOCUS16478</name>
</gene>
<keyword evidence="2" id="KW-1185">Reference proteome</keyword>
<feature type="non-terminal residue" evidence="1">
    <location>
        <position position="65"/>
    </location>
</feature>
<comment type="caution">
    <text evidence="1">The sequence shown here is derived from an EMBL/GenBank/DDBJ whole genome shotgun (WGS) entry which is preliminary data.</text>
</comment>
<protein>
    <submittedName>
        <fullName evidence="1">9335_t:CDS:1</fullName>
    </submittedName>
</protein>
<dbReference type="Proteomes" id="UP000789375">
    <property type="component" value="Unassembled WGS sequence"/>
</dbReference>
<sequence length="65" mass="7511">EIELDGYNFDNLELSDIAEKILKETNDLLGEIQDITDEADNNNEEFIDILTISEIFNIKKFEESS</sequence>
<dbReference type="EMBL" id="CAJVPP010023556">
    <property type="protein sequence ID" value="CAG8747627.1"/>
    <property type="molecule type" value="Genomic_DNA"/>
</dbReference>